<feature type="chain" id="PRO_5032863092" evidence="1">
    <location>
        <begin position="21"/>
        <end position="132"/>
    </location>
</feature>
<accession>A0A844CL96</accession>
<organism evidence="2 3">
    <name type="scientific">Roseovarius bejariae</name>
    <dbReference type="NCBI Taxonomy" id="2576383"/>
    <lineage>
        <taxon>Bacteria</taxon>
        <taxon>Pseudomonadati</taxon>
        <taxon>Pseudomonadota</taxon>
        <taxon>Alphaproteobacteria</taxon>
        <taxon>Rhodobacterales</taxon>
        <taxon>Roseobacteraceae</taxon>
        <taxon>Roseovarius</taxon>
    </lineage>
</organism>
<proteinExistence type="predicted"/>
<name>A0A844CL96_9RHOB</name>
<protein>
    <submittedName>
        <fullName evidence="2">DUF4864 domain-containing protein</fullName>
    </submittedName>
</protein>
<dbReference type="OrthoDB" id="9130422at2"/>
<keyword evidence="3" id="KW-1185">Reference proteome</keyword>
<feature type="signal peptide" evidence="1">
    <location>
        <begin position="1"/>
        <end position="20"/>
    </location>
</feature>
<reference evidence="2 3" key="1">
    <citation type="submission" date="2019-05" db="EMBL/GenBank/DDBJ databases">
        <title>Roseovarius bejariae sp. nov., a moderately halophylic bacterium isolated from a saline soil in Rambla Salada (Murcia).</title>
        <authorList>
            <person name="Castro D.J."/>
            <person name="Gomez-Altuve A."/>
            <person name="Reina J.C."/>
            <person name="Rodriguez M."/>
            <person name="Sampedro I."/>
            <person name="Llamas I."/>
            <person name="Martinez-Checa F."/>
        </authorList>
    </citation>
    <scope>NUCLEOTIDE SEQUENCE [LARGE SCALE GENOMIC DNA]</scope>
    <source>
        <strain evidence="2 3">A21</strain>
    </source>
</reference>
<dbReference type="AlphaFoldDB" id="A0A844CL96"/>
<gene>
    <name evidence="2" type="ORF">FDP25_02265</name>
</gene>
<comment type="caution">
    <text evidence="2">The sequence shown here is derived from an EMBL/GenBank/DDBJ whole genome shotgun (WGS) entry which is preliminary data.</text>
</comment>
<dbReference type="Proteomes" id="UP000564704">
    <property type="component" value="Unassembled WGS sequence"/>
</dbReference>
<evidence type="ECO:0000256" key="1">
    <source>
        <dbReference type="SAM" id="SignalP"/>
    </source>
</evidence>
<dbReference type="Pfam" id="PF16156">
    <property type="entry name" value="DUF4864"/>
    <property type="match status" value="1"/>
</dbReference>
<dbReference type="EMBL" id="SZWE01000001">
    <property type="protein sequence ID" value="MRU14245.1"/>
    <property type="molecule type" value="Genomic_DNA"/>
</dbReference>
<evidence type="ECO:0000313" key="2">
    <source>
        <dbReference type="EMBL" id="MRU14245.1"/>
    </source>
</evidence>
<sequence>MKRLFVLICLAIGLAGPTLADPGAVRTVIRDQIHAFKSDDFERAFTYASPTIRGIFQTPERFGQMVRQGYPMVWRPVTLRFLPIEEHAEGLVQPVMIRDAQGALHILDYDMVEGETGWKIDGVQLRAPAGAV</sequence>
<evidence type="ECO:0000313" key="3">
    <source>
        <dbReference type="Proteomes" id="UP000564704"/>
    </source>
</evidence>
<keyword evidence="1" id="KW-0732">Signal</keyword>
<dbReference type="RefSeq" id="WP_154148546.1">
    <property type="nucleotide sequence ID" value="NZ_SZWE01000001.1"/>
</dbReference>
<dbReference type="InterPro" id="IPR032347">
    <property type="entry name" value="DUF4864"/>
</dbReference>